<feature type="chain" id="PRO_5034889652" description="Aspergillopepsin" evidence="3">
    <location>
        <begin position="18"/>
        <end position="277"/>
    </location>
</feature>
<evidence type="ECO:0000313" key="5">
    <source>
        <dbReference type="Proteomes" id="UP000664169"/>
    </source>
</evidence>
<dbReference type="InterPro" id="IPR013320">
    <property type="entry name" value="ConA-like_dom_sf"/>
</dbReference>
<feature type="region of interest" description="Disordered" evidence="2">
    <location>
        <begin position="32"/>
        <end position="64"/>
    </location>
</feature>
<dbReference type="EMBL" id="CAJPDQ010000007">
    <property type="protein sequence ID" value="CAF9912403.1"/>
    <property type="molecule type" value="Genomic_DNA"/>
</dbReference>
<evidence type="ECO:0000256" key="2">
    <source>
        <dbReference type="SAM" id="MobiDB-lite"/>
    </source>
</evidence>
<name>A0A8H3EY54_9LECA</name>
<feature type="active site" description="Proton acceptor" evidence="1">
    <location>
        <position position="210"/>
    </location>
</feature>
<sequence>MKFSLAALALLATSAIAAPSSRSRLEERLAQRAAGLRRTQPLQRVGSTVEPANPDSVESPTATETQYSSNWAGVVIENPPAGTFTAVSATFTVPKPTHASGSSGTQSASAWVGIDGDTAGNSILQTGIDFSASSGGGVSYDAWYEWYPDYAYDFSGISFAPGDTVSLSVVSSGKNSGTAVINNLSRGQTVTKKLSSSVALQGLNAEWIVEDYQQGSSLVPLVNFGTVTFTNAIAKTSSGQTVSAYPGGGQQIAIRQNNKVYTTISGSGSTVTVKYTG</sequence>
<dbReference type="Pfam" id="PF01828">
    <property type="entry name" value="Peptidase_A4"/>
    <property type="match status" value="1"/>
</dbReference>
<dbReference type="PANTHER" id="PTHR37536">
    <property type="entry name" value="PUTATIVE (AFU_ORTHOLOGUE AFUA_3G02970)-RELATED"/>
    <property type="match status" value="1"/>
</dbReference>
<evidence type="ECO:0000256" key="3">
    <source>
        <dbReference type="SAM" id="SignalP"/>
    </source>
</evidence>
<evidence type="ECO:0000313" key="4">
    <source>
        <dbReference type="EMBL" id="CAF9912403.1"/>
    </source>
</evidence>
<dbReference type="GO" id="GO:0070007">
    <property type="term" value="F:glutamic-type endopeptidase activity"/>
    <property type="evidence" value="ECO:0007669"/>
    <property type="project" value="InterPro"/>
</dbReference>
<evidence type="ECO:0000256" key="1">
    <source>
        <dbReference type="PIRSR" id="PIRSR600250-50"/>
    </source>
</evidence>
<dbReference type="SUPFAM" id="SSF49899">
    <property type="entry name" value="Concanavalin A-like lectins/glucanases"/>
    <property type="match status" value="1"/>
</dbReference>
<accession>A0A8H3EY54</accession>
<organism evidence="4 5">
    <name type="scientific">Gomphillus americanus</name>
    <dbReference type="NCBI Taxonomy" id="1940652"/>
    <lineage>
        <taxon>Eukaryota</taxon>
        <taxon>Fungi</taxon>
        <taxon>Dikarya</taxon>
        <taxon>Ascomycota</taxon>
        <taxon>Pezizomycotina</taxon>
        <taxon>Lecanoromycetes</taxon>
        <taxon>OSLEUM clade</taxon>
        <taxon>Ostropomycetidae</taxon>
        <taxon>Ostropales</taxon>
        <taxon>Graphidaceae</taxon>
        <taxon>Gomphilloideae</taxon>
        <taxon>Gomphillus</taxon>
    </lineage>
</organism>
<dbReference type="Gene3D" id="2.60.120.700">
    <property type="entry name" value="Peptidase G1"/>
    <property type="match status" value="1"/>
</dbReference>
<dbReference type="CDD" id="cd13426">
    <property type="entry name" value="Peptidase_G1"/>
    <property type="match status" value="1"/>
</dbReference>
<comment type="caution">
    <text evidence="4">The sequence shown here is derived from an EMBL/GenBank/DDBJ whole genome shotgun (WGS) entry which is preliminary data.</text>
</comment>
<keyword evidence="5" id="KW-1185">Reference proteome</keyword>
<feature type="signal peptide" evidence="3">
    <location>
        <begin position="1"/>
        <end position="17"/>
    </location>
</feature>
<keyword evidence="3" id="KW-0732">Signal</keyword>
<dbReference type="GO" id="GO:0006508">
    <property type="term" value="P:proteolysis"/>
    <property type="evidence" value="ECO:0007669"/>
    <property type="project" value="InterPro"/>
</dbReference>
<dbReference type="Proteomes" id="UP000664169">
    <property type="component" value="Unassembled WGS sequence"/>
</dbReference>
<dbReference type="InterPro" id="IPR038656">
    <property type="entry name" value="Peptidase_G1_sf"/>
</dbReference>
<dbReference type="InterPro" id="IPR000250">
    <property type="entry name" value="Peptidase_G1"/>
</dbReference>
<dbReference type="PANTHER" id="PTHR37536:SF1">
    <property type="entry name" value="ASPERGILLOPEPSIN, PUTAITVE (AFU_ORTHOLOGUE AFUA_7G01200)"/>
    <property type="match status" value="1"/>
</dbReference>
<dbReference type="OrthoDB" id="2862635at2759"/>
<proteinExistence type="predicted"/>
<gene>
    <name evidence="4" type="ORF">GOMPHAMPRED_007651</name>
</gene>
<evidence type="ECO:0008006" key="6">
    <source>
        <dbReference type="Google" id="ProtNLM"/>
    </source>
</evidence>
<dbReference type="PRINTS" id="PR00977">
    <property type="entry name" value="SCYTLDPTASE"/>
</dbReference>
<protein>
    <recommendedName>
        <fullName evidence="6">Aspergillopepsin</fullName>
    </recommendedName>
</protein>
<reference evidence="4" key="1">
    <citation type="submission" date="2021-03" db="EMBL/GenBank/DDBJ databases">
        <authorList>
            <person name="Tagirdzhanova G."/>
        </authorList>
    </citation>
    <scope>NUCLEOTIDE SEQUENCE</scope>
</reference>
<dbReference type="AlphaFoldDB" id="A0A8H3EY54"/>